<reference evidence="3 4" key="1">
    <citation type="submission" date="2020-04" db="EMBL/GenBank/DDBJ databases">
        <title>Rhodospirillaceae bacterium KN72 isolated from deep sea.</title>
        <authorList>
            <person name="Zhang D.-C."/>
        </authorList>
    </citation>
    <scope>NUCLEOTIDE SEQUENCE [LARGE SCALE GENOMIC DNA]</scope>
    <source>
        <strain evidence="3 4">KN72</strain>
    </source>
</reference>
<feature type="signal peptide" evidence="2">
    <location>
        <begin position="1"/>
        <end position="22"/>
    </location>
</feature>
<dbReference type="Gene3D" id="1.20.58.430">
    <property type="entry name" value="Type IV secretion system, VirB5-domain"/>
    <property type="match status" value="1"/>
</dbReference>
<dbReference type="AlphaFoldDB" id="A0A7Y0E3J6"/>
<dbReference type="InterPro" id="IPR023220">
    <property type="entry name" value="T4SS_VirB5-domain"/>
</dbReference>
<sequence>MRRFLKYGSVAALLTVSIPAGAEYPVIDASALEKATQQLSEMKKQLEELQAFNDKLQAQINAIGEAGQIAVPIFNMAKVGSQLRQDAQCLVPDLSKLMPSLSFEDVNFGSICEAASAYRQTLWVDPETKRGLRYSERQKLRKELEQRRENILVDITSKALAQGDIAADTALQLNEAADEHERNVKATRQSNERLNLIPQGQVMIARGLAQQNQILATMLKLQAAFIMKAGVPVDSIIAVEEEE</sequence>
<feature type="chain" id="PRO_5030581775" evidence="2">
    <location>
        <begin position="23"/>
        <end position="243"/>
    </location>
</feature>
<name>A0A7Y0E3J6_9PROT</name>
<evidence type="ECO:0000313" key="4">
    <source>
        <dbReference type="Proteomes" id="UP000539372"/>
    </source>
</evidence>
<feature type="coiled-coil region" evidence="1">
    <location>
        <begin position="170"/>
        <end position="197"/>
    </location>
</feature>
<evidence type="ECO:0000256" key="1">
    <source>
        <dbReference type="SAM" id="Coils"/>
    </source>
</evidence>
<comment type="caution">
    <text evidence="3">The sequence shown here is derived from an EMBL/GenBank/DDBJ whole genome shotgun (WGS) entry which is preliminary data.</text>
</comment>
<gene>
    <name evidence="3" type="ORF">HH303_18500</name>
</gene>
<keyword evidence="2" id="KW-0732">Signal</keyword>
<proteinExistence type="predicted"/>
<protein>
    <submittedName>
        <fullName evidence="3">Uncharacterized protein</fullName>
    </submittedName>
</protein>
<accession>A0A7Y0E3J6</accession>
<keyword evidence="1" id="KW-0175">Coiled coil</keyword>
<evidence type="ECO:0000256" key="2">
    <source>
        <dbReference type="SAM" id="SignalP"/>
    </source>
</evidence>
<keyword evidence="4" id="KW-1185">Reference proteome</keyword>
<organism evidence="3 4">
    <name type="scientific">Pacificispira spongiicola</name>
    <dbReference type="NCBI Taxonomy" id="2729598"/>
    <lineage>
        <taxon>Bacteria</taxon>
        <taxon>Pseudomonadati</taxon>
        <taxon>Pseudomonadota</taxon>
        <taxon>Alphaproteobacteria</taxon>
        <taxon>Rhodospirillales</taxon>
        <taxon>Rhodospirillaceae</taxon>
        <taxon>Pacificispira</taxon>
    </lineage>
</organism>
<feature type="coiled-coil region" evidence="1">
    <location>
        <begin position="29"/>
        <end position="66"/>
    </location>
</feature>
<evidence type="ECO:0000313" key="3">
    <source>
        <dbReference type="EMBL" id="NMM46488.1"/>
    </source>
</evidence>
<dbReference type="Proteomes" id="UP000539372">
    <property type="component" value="Unassembled WGS sequence"/>
</dbReference>
<dbReference type="RefSeq" id="WP_169626887.1">
    <property type="nucleotide sequence ID" value="NZ_JABBNT010000006.1"/>
</dbReference>
<dbReference type="EMBL" id="JABBNT010000006">
    <property type="protein sequence ID" value="NMM46488.1"/>
    <property type="molecule type" value="Genomic_DNA"/>
</dbReference>